<dbReference type="AlphaFoldDB" id="A0A2H4SJY3"/>
<protein>
    <submittedName>
        <fullName evidence="2">Uncharacterized protein</fullName>
    </submittedName>
</protein>
<feature type="region of interest" description="Disordered" evidence="1">
    <location>
        <begin position="224"/>
        <end position="266"/>
    </location>
</feature>
<dbReference type="VEuPathDB" id="FungiDB:A9K55_009087"/>
<proteinExistence type="predicted"/>
<dbReference type="Proteomes" id="UP000323067">
    <property type="component" value="Chromosome vii"/>
</dbReference>
<feature type="compositionally biased region" description="Low complexity" evidence="1">
    <location>
        <begin position="235"/>
        <end position="254"/>
    </location>
</feature>
<evidence type="ECO:0000256" key="1">
    <source>
        <dbReference type="SAM" id="MobiDB-lite"/>
    </source>
</evidence>
<reference evidence="2 3" key="1">
    <citation type="journal article" date="2017" name="BMC Genomics">
        <title>Chromosome level assembly and secondary metabolite potential of the parasitic fungus Cordyceps militaris.</title>
        <authorList>
            <person name="Kramer G.J."/>
            <person name="Nodwell J.R."/>
        </authorList>
    </citation>
    <scope>NUCLEOTIDE SEQUENCE [LARGE SCALE GENOMIC DNA]</scope>
    <source>
        <strain evidence="2 3">ATCC 34164</strain>
    </source>
</reference>
<dbReference type="VEuPathDB" id="FungiDB:CCM_08822"/>
<gene>
    <name evidence="2" type="ORF">A9K55_009087</name>
</gene>
<accession>A0A2H4SJY3</accession>
<organism evidence="2 3">
    <name type="scientific">Cordyceps militaris</name>
    <name type="common">Caterpillar fungus</name>
    <name type="synonym">Clavaria militaris</name>
    <dbReference type="NCBI Taxonomy" id="73501"/>
    <lineage>
        <taxon>Eukaryota</taxon>
        <taxon>Fungi</taxon>
        <taxon>Dikarya</taxon>
        <taxon>Ascomycota</taxon>
        <taxon>Pezizomycotina</taxon>
        <taxon>Sordariomycetes</taxon>
        <taxon>Hypocreomycetidae</taxon>
        <taxon>Hypocreales</taxon>
        <taxon>Cordycipitaceae</taxon>
        <taxon>Cordyceps</taxon>
    </lineage>
</organism>
<evidence type="ECO:0000313" key="2">
    <source>
        <dbReference type="EMBL" id="ATY63423.1"/>
    </source>
</evidence>
<evidence type="ECO:0000313" key="3">
    <source>
        <dbReference type="Proteomes" id="UP000323067"/>
    </source>
</evidence>
<dbReference type="EMBL" id="CP023324">
    <property type="protein sequence ID" value="ATY63423.1"/>
    <property type="molecule type" value="Genomic_DNA"/>
</dbReference>
<feature type="region of interest" description="Disordered" evidence="1">
    <location>
        <begin position="17"/>
        <end position="38"/>
    </location>
</feature>
<name>A0A2H4SJY3_CORMI</name>
<sequence length="266" mass="29223">MSEMRLCGQYRDRETPWVPPEVVDATERSTSAPPPTEYSLSLKELESWGDKVEERKRCEWDARWLTCCSDIAMPPPVNDDERRDFETFAPRYGLGVARQRLLLQLRQGILGILSQPPTKGDAIARTRLTRRAGEQRGRSGTRMSGRIEELQGRPFHRCYSSIPSGAAKLGAVLCEGARFVPGGCSCEARTRPNQLEAIGCPANRQQQLSRIRATVIPIAAAEKAHTNSAARSANGGRRQSVSARSSSDSGADQATRTFATDGGFTD</sequence>